<dbReference type="EMBL" id="HQ641347">
    <property type="protein sequence ID" value="ADX88006.1"/>
    <property type="molecule type" value="Genomic_DNA"/>
</dbReference>
<evidence type="ECO:0000313" key="2">
    <source>
        <dbReference type="Proteomes" id="UP000007502"/>
    </source>
</evidence>
<dbReference type="GeneID" id="10228669"/>
<reference evidence="1 2" key="1">
    <citation type="journal article" date="2011" name="MBio">
        <title>Evidence of a dominant lineage of Vibrio cholerae-specific lytic bacteriophages shed by cholera patients over a 10-year period in Dhaka, Bangladesh.</title>
        <authorList>
            <person name="Seed K.D."/>
            <person name="Bodi K.L."/>
            <person name="Kropinski A.M."/>
            <person name="Ackermann H.W."/>
            <person name="Calderwood S.B."/>
            <person name="Qadri F."/>
            <person name="Camilli A."/>
        </authorList>
    </citation>
    <scope>NUCLEOTIDE SEQUENCE [LARGE SCALE GENOMIC DNA]</scope>
</reference>
<sequence length="77" mass="8957">MYEDVPHVEFKGYRIYHPEGKLALLKTEEYWTPSKIQRTLKCGYAPAMLLIEYAQSLGVLDLEEDSYGRFKVLVEGE</sequence>
<proteinExistence type="predicted"/>
<dbReference type="Proteomes" id="UP000007502">
    <property type="component" value="Segment"/>
</dbReference>
<gene>
    <name evidence="1" type="primary">ORF188</name>
</gene>
<organism evidence="1 2">
    <name type="scientific">Vibrio phage ICP1</name>
    <dbReference type="NCBI Taxonomy" id="979525"/>
    <lineage>
        <taxon>Viruses</taxon>
        <taxon>Duplodnaviria</taxon>
        <taxon>Heunggongvirae</taxon>
        <taxon>Uroviricota</taxon>
        <taxon>Caudoviricetes</taxon>
        <taxon>Mohonavirus</taxon>
        <taxon>Mohonavirus ICP1</taxon>
    </lineage>
</organism>
<keyword evidence="2" id="KW-1185">Reference proteome</keyword>
<name>F1D1L2_9CAUD</name>
<dbReference type="RefSeq" id="YP_004251131.1">
    <property type="nucleotide sequence ID" value="NC_015157.1"/>
</dbReference>
<accession>F1D1L2</accession>
<protein>
    <submittedName>
        <fullName evidence="1">Uncharacterized protein ORF188</fullName>
    </submittedName>
</protein>
<dbReference type="KEGG" id="vg:10228669"/>
<evidence type="ECO:0000313" key="1">
    <source>
        <dbReference type="EMBL" id="ADX88006.1"/>
    </source>
</evidence>